<reference evidence="14" key="1">
    <citation type="submission" date="2017-04" db="EMBL/GenBank/DDBJ databases">
        <title>Function of individual gut microbiota members based on whole genome sequencing of pure cultures obtained from chicken caecum.</title>
        <authorList>
            <person name="Medvecky M."/>
            <person name="Cejkova D."/>
            <person name="Polansky O."/>
            <person name="Karasova D."/>
            <person name="Kubasova T."/>
            <person name="Cizek A."/>
            <person name="Rychlik I."/>
        </authorList>
    </citation>
    <scope>NUCLEOTIDE SEQUENCE [LARGE SCALE GENOMIC DNA]</scope>
    <source>
        <strain evidence="14">An189</strain>
    </source>
</reference>
<evidence type="ECO:0000256" key="11">
    <source>
        <dbReference type="SAM" id="SignalP"/>
    </source>
</evidence>
<comment type="similarity">
    <text evidence="1">In the C-terminal section; belongs to the MsrB Met sulfoxide reductase family.</text>
</comment>
<comment type="function">
    <text evidence="5 10">Has an important function as a repair enzyme for proteins that have been inactivated by oxidation. Catalyzes the reversible oxidation-reduction of methionine sulfoxide in proteins to methionine.</text>
</comment>
<comment type="caution">
    <text evidence="13">The sequence shown here is derived from an EMBL/GenBank/DDBJ whole genome shotgun (WGS) entry which is preliminary data.</text>
</comment>
<dbReference type="EMBL" id="NFKE01000005">
    <property type="protein sequence ID" value="OUP34551.1"/>
    <property type="molecule type" value="Genomic_DNA"/>
</dbReference>
<feature type="active site" evidence="10">
    <location>
        <position position="43"/>
    </location>
</feature>
<dbReference type="InterPro" id="IPR036509">
    <property type="entry name" value="Met_Sox_Rdtase_MsrA_sf"/>
</dbReference>
<evidence type="ECO:0000256" key="5">
    <source>
        <dbReference type="ARBA" id="ARBA00024679"/>
    </source>
</evidence>
<dbReference type="SUPFAM" id="SSF51316">
    <property type="entry name" value="Mss4-like"/>
    <property type="match status" value="1"/>
</dbReference>
<dbReference type="NCBIfam" id="TIGR00401">
    <property type="entry name" value="msrA"/>
    <property type="match status" value="1"/>
</dbReference>
<feature type="signal peptide" evidence="11">
    <location>
        <begin position="1"/>
        <end position="18"/>
    </location>
</feature>
<evidence type="ECO:0000256" key="3">
    <source>
        <dbReference type="ARBA" id="ARBA00023002"/>
    </source>
</evidence>
<dbReference type="Proteomes" id="UP000196587">
    <property type="component" value="Unassembled WGS sequence"/>
</dbReference>
<dbReference type="GO" id="GO:0033744">
    <property type="term" value="F:L-methionine:thioredoxin-disulfide S-oxidoreductase activity"/>
    <property type="evidence" value="ECO:0007669"/>
    <property type="project" value="RHEA"/>
</dbReference>
<comment type="similarity">
    <text evidence="9">Belongs to the MsrB Met sulfoxide reductase family.</text>
</comment>
<gene>
    <name evidence="10" type="primary">msrA</name>
    <name evidence="9" type="synonym">msrB</name>
    <name evidence="13" type="ORF">B5F24_08900</name>
</gene>
<proteinExistence type="inferred from homology"/>
<dbReference type="Gene3D" id="3.30.1060.10">
    <property type="entry name" value="Peptide methionine sulphoxide reductase MsrA"/>
    <property type="match status" value="1"/>
</dbReference>
<evidence type="ECO:0000313" key="13">
    <source>
        <dbReference type="EMBL" id="OUP34551.1"/>
    </source>
</evidence>
<dbReference type="InterPro" id="IPR011057">
    <property type="entry name" value="Mss4-like_sf"/>
</dbReference>
<organism evidence="13 14">
    <name type="scientific">Bacteroides clarus</name>
    <dbReference type="NCBI Taxonomy" id="626929"/>
    <lineage>
        <taxon>Bacteria</taxon>
        <taxon>Pseudomonadati</taxon>
        <taxon>Bacteroidota</taxon>
        <taxon>Bacteroidia</taxon>
        <taxon>Bacteroidales</taxon>
        <taxon>Bacteroidaceae</taxon>
        <taxon>Bacteroides</taxon>
    </lineage>
</organism>
<name>A0A1Y4JX09_9BACE</name>
<dbReference type="GO" id="GO:0005737">
    <property type="term" value="C:cytoplasm"/>
    <property type="evidence" value="ECO:0007669"/>
    <property type="project" value="TreeGrafter"/>
</dbReference>
<evidence type="ECO:0000256" key="6">
    <source>
        <dbReference type="ARBA" id="ARBA00047806"/>
    </source>
</evidence>
<dbReference type="InterPro" id="IPR002579">
    <property type="entry name" value="Met_Sox_Rdtase_MsrB_dom"/>
</dbReference>
<dbReference type="EC" id="1.8.4.12" evidence="9"/>
<evidence type="ECO:0000313" key="14">
    <source>
        <dbReference type="Proteomes" id="UP000196587"/>
    </source>
</evidence>
<evidence type="ECO:0000256" key="10">
    <source>
        <dbReference type="HAMAP-Rule" id="MF_01401"/>
    </source>
</evidence>
<feature type="domain" description="MsrB" evidence="12">
    <location>
        <begin position="212"/>
        <end position="335"/>
    </location>
</feature>
<sequence length="351" mass="39703">MKQIIFIFVMLISCLSCAGKPANQAERRSDMKPMKEIYLAGGCFWGTEHFLKQIEGVEVTQVGYANGNIANPTYQQVCTGTTNFAETVKVQYDPDKADLPFLIDLYFKTIDPTSLNRQGNDRGTQYRTGIYYTDVVDLPVIRETVNRLAANYTRPLEVEIEPLKNFYPAEEYHQDYLDKNPGGYCHINPALFDLARKAKMKKSVAAYSRPDDATLHSQLTAEQYAVTQKNATEPPFRNAYWDEYRPGIYVDITTGEPLFVSTDKFDSGCGWPSFSKPIDRKLIQEKVDTTHGMVRTEVRSKTGDAHLGHVFTDGPADKGGLRYCINSASLRFIPKDKMQAEGYGEYLEQVK</sequence>
<feature type="active site" description="Nucleophile" evidence="9">
    <location>
        <position position="324"/>
    </location>
</feature>
<comment type="similarity">
    <text evidence="2">In the N-terminal section; belongs to the MsrA Met sulfoxide reductase family.</text>
</comment>
<evidence type="ECO:0000256" key="7">
    <source>
        <dbReference type="ARBA" id="ARBA00048488"/>
    </source>
</evidence>
<evidence type="ECO:0000256" key="8">
    <source>
        <dbReference type="ARBA" id="ARBA00048782"/>
    </source>
</evidence>
<dbReference type="PANTHER" id="PTHR10173">
    <property type="entry name" value="METHIONINE SULFOXIDE REDUCTASE"/>
    <property type="match status" value="1"/>
</dbReference>
<protein>
    <recommendedName>
        <fullName evidence="9 10">Multifunctional fusion protein</fullName>
    </recommendedName>
    <domain>
        <recommendedName>
            <fullName evidence="10">Peptide methionine sulfoxide reductase MsrA</fullName>
            <shortName evidence="10">Protein-methionine-S-oxide reductase</shortName>
            <ecNumber evidence="10">1.8.4.11</ecNumber>
        </recommendedName>
        <alternativeName>
            <fullName evidence="10">Peptide-methionine (S)-S-oxide reductase</fullName>
            <shortName evidence="10">Peptide Met(O) reductase</shortName>
        </alternativeName>
    </domain>
    <domain>
        <recommendedName>
            <fullName evidence="9">Peptide methionine sulfoxide reductase MsrB</fullName>
            <ecNumber evidence="9">1.8.4.12</ecNumber>
        </recommendedName>
        <alternativeName>
            <fullName evidence="9">Peptide-methionine (R)-S-oxide reductase</fullName>
        </alternativeName>
    </domain>
</protein>
<dbReference type="HAMAP" id="MF_01400">
    <property type="entry name" value="MsrB"/>
    <property type="match status" value="1"/>
</dbReference>
<dbReference type="GO" id="GO:0006979">
    <property type="term" value="P:response to oxidative stress"/>
    <property type="evidence" value="ECO:0007669"/>
    <property type="project" value="InterPro"/>
</dbReference>
<comment type="catalytic activity">
    <reaction evidence="7 9">
        <text>L-methionyl-[protein] + [thioredoxin]-disulfide + H2O = L-methionyl-(R)-S-oxide-[protein] + [thioredoxin]-dithiol</text>
        <dbReference type="Rhea" id="RHEA:24164"/>
        <dbReference type="Rhea" id="RHEA-COMP:10698"/>
        <dbReference type="Rhea" id="RHEA-COMP:10700"/>
        <dbReference type="Rhea" id="RHEA-COMP:12313"/>
        <dbReference type="Rhea" id="RHEA-COMP:12314"/>
        <dbReference type="ChEBI" id="CHEBI:15377"/>
        <dbReference type="ChEBI" id="CHEBI:16044"/>
        <dbReference type="ChEBI" id="CHEBI:29950"/>
        <dbReference type="ChEBI" id="CHEBI:45764"/>
        <dbReference type="ChEBI" id="CHEBI:50058"/>
        <dbReference type="EC" id="1.8.4.12"/>
    </reaction>
</comment>
<keyword evidence="11" id="KW-0732">Signal</keyword>
<comment type="catalytic activity">
    <reaction evidence="8 10">
        <text>[thioredoxin]-disulfide + L-methionine + H2O = L-methionine (S)-S-oxide + [thioredoxin]-dithiol</text>
        <dbReference type="Rhea" id="RHEA:19993"/>
        <dbReference type="Rhea" id="RHEA-COMP:10698"/>
        <dbReference type="Rhea" id="RHEA-COMP:10700"/>
        <dbReference type="ChEBI" id="CHEBI:15377"/>
        <dbReference type="ChEBI" id="CHEBI:29950"/>
        <dbReference type="ChEBI" id="CHEBI:50058"/>
        <dbReference type="ChEBI" id="CHEBI:57844"/>
        <dbReference type="ChEBI" id="CHEBI:58772"/>
        <dbReference type="EC" id="1.8.4.11"/>
    </reaction>
</comment>
<dbReference type="FunFam" id="2.170.150.20:FF:000003">
    <property type="entry name" value="Peptide methionine sulfoxide reductase MsrB"/>
    <property type="match status" value="1"/>
</dbReference>
<dbReference type="GO" id="GO:0030091">
    <property type="term" value="P:protein repair"/>
    <property type="evidence" value="ECO:0007669"/>
    <property type="project" value="InterPro"/>
</dbReference>
<evidence type="ECO:0000256" key="4">
    <source>
        <dbReference type="ARBA" id="ARBA00023268"/>
    </source>
</evidence>
<keyword evidence="3 9" id="KW-0560">Oxidoreductase</keyword>
<dbReference type="InterPro" id="IPR028427">
    <property type="entry name" value="Met_Sox_Rdtase_MsrB"/>
</dbReference>
<keyword evidence="4" id="KW-0511">Multifunctional enzyme</keyword>
<dbReference type="InterPro" id="IPR002569">
    <property type="entry name" value="Met_Sox_Rdtase_MsrA_dom"/>
</dbReference>
<dbReference type="HAMAP" id="MF_01401">
    <property type="entry name" value="MsrA"/>
    <property type="match status" value="1"/>
</dbReference>
<evidence type="ECO:0000259" key="12">
    <source>
        <dbReference type="PROSITE" id="PS51790"/>
    </source>
</evidence>
<comment type="similarity">
    <text evidence="10">Belongs to the MsrA Met sulfoxide reductase family.</text>
</comment>
<dbReference type="GO" id="GO:0008113">
    <property type="term" value="F:peptide-methionine (S)-S-oxide reductase activity"/>
    <property type="evidence" value="ECO:0007669"/>
    <property type="project" value="UniProtKB-UniRule"/>
</dbReference>
<evidence type="ECO:0000256" key="9">
    <source>
        <dbReference type="HAMAP-Rule" id="MF_01400"/>
    </source>
</evidence>
<evidence type="ECO:0000256" key="1">
    <source>
        <dbReference type="ARBA" id="ARBA00008076"/>
    </source>
</evidence>
<evidence type="ECO:0000256" key="2">
    <source>
        <dbReference type="ARBA" id="ARBA00011017"/>
    </source>
</evidence>
<dbReference type="EC" id="1.8.4.11" evidence="10"/>
<dbReference type="GO" id="GO:0033743">
    <property type="term" value="F:peptide-methionine (R)-S-oxide reductase activity"/>
    <property type="evidence" value="ECO:0007669"/>
    <property type="project" value="UniProtKB-UniRule"/>
</dbReference>
<dbReference type="AlphaFoldDB" id="A0A1Y4JX09"/>
<dbReference type="PANTHER" id="PTHR10173:SF59">
    <property type="entry name" value="PEPTIDE METHIONINE SULFOXIDE REDUCTASE MSRA_MSRB"/>
    <property type="match status" value="1"/>
</dbReference>
<dbReference type="SUPFAM" id="SSF55068">
    <property type="entry name" value="Peptide methionine sulfoxide reductase"/>
    <property type="match status" value="1"/>
</dbReference>
<feature type="chain" id="PRO_5012621769" description="Multifunctional fusion protein" evidence="11">
    <location>
        <begin position="19"/>
        <end position="351"/>
    </location>
</feature>
<dbReference type="Pfam" id="PF01641">
    <property type="entry name" value="SelR"/>
    <property type="match status" value="1"/>
</dbReference>
<dbReference type="NCBIfam" id="TIGR00357">
    <property type="entry name" value="peptide-methionine (R)-S-oxide reductase MsrB"/>
    <property type="match status" value="1"/>
</dbReference>
<dbReference type="Gene3D" id="2.170.150.20">
    <property type="entry name" value="Peptide methionine sulfoxide reductase"/>
    <property type="match status" value="1"/>
</dbReference>
<comment type="caution">
    <text evidence="9">Lacks conserved residue(s) required for the propagation of feature annotation.</text>
</comment>
<dbReference type="Pfam" id="PF01625">
    <property type="entry name" value="PMSR"/>
    <property type="match status" value="1"/>
</dbReference>
<comment type="catalytic activity">
    <reaction evidence="6 10">
        <text>L-methionyl-[protein] + [thioredoxin]-disulfide + H2O = L-methionyl-(S)-S-oxide-[protein] + [thioredoxin]-dithiol</text>
        <dbReference type="Rhea" id="RHEA:14217"/>
        <dbReference type="Rhea" id="RHEA-COMP:10698"/>
        <dbReference type="Rhea" id="RHEA-COMP:10700"/>
        <dbReference type="Rhea" id="RHEA-COMP:12313"/>
        <dbReference type="Rhea" id="RHEA-COMP:12315"/>
        <dbReference type="ChEBI" id="CHEBI:15377"/>
        <dbReference type="ChEBI" id="CHEBI:16044"/>
        <dbReference type="ChEBI" id="CHEBI:29950"/>
        <dbReference type="ChEBI" id="CHEBI:44120"/>
        <dbReference type="ChEBI" id="CHEBI:50058"/>
        <dbReference type="EC" id="1.8.4.11"/>
    </reaction>
</comment>
<dbReference type="RefSeq" id="WP_087412697.1">
    <property type="nucleotide sequence ID" value="NZ_CALIXP010000017.1"/>
</dbReference>
<accession>A0A1Y4JX09</accession>
<dbReference type="PROSITE" id="PS51790">
    <property type="entry name" value="MSRB"/>
    <property type="match status" value="1"/>
</dbReference>